<name>B2XSC4_AMYMD</name>
<organism evidence="3">
    <name type="scientific">Amycolatopsis mediterranei</name>
    <name type="common">Nocardia mediterranei</name>
    <dbReference type="NCBI Taxonomy" id="33910"/>
    <lineage>
        <taxon>Bacteria</taxon>
        <taxon>Bacillati</taxon>
        <taxon>Actinomycetota</taxon>
        <taxon>Actinomycetes</taxon>
        <taxon>Pseudonocardiales</taxon>
        <taxon>Pseudonocardiaceae</taxon>
        <taxon>Amycolatopsis</taxon>
    </lineage>
</organism>
<sequence>MRERSLTGGRRPVVGRCSVTRRGGPGERRSSGPSDGRCWPLPRRWRWPWDGWLIGRGGRGRSAWASWRYSPWWAVAATRLGWRRDRTLHVLAAVVAGLVLMVTSTTMLAVNAAEQAAIERQQQAQAHEQAVARILPRTPASMVNFLAERIARPTPTAVADACFVFSPAAQRQLADAHGGEDCPGAIQALAAQVVDPSGYVNHLWLPGRATQPGPAGTLTVDACVLDFGGIAGWSGPDPGPQIGHLTLTQQHGEGQLITRYTRCS</sequence>
<evidence type="ECO:0000313" key="3">
    <source>
        <dbReference type="EMBL" id="ABX56682.1"/>
    </source>
</evidence>
<feature type="region of interest" description="Disordered" evidence="1">
    <location>
        <begin position="1"/>
        <end position="36"/>
    </location>
</feature>
<evidence type="ECO:0000256" key="2">
    <source>
        <dbReference type="SAM" id="Phobius"/>
    </source>
</evidence>
<dbReference type="EMBL" id="EU149765">
    <property type="protein sequence ID" value="ABX56682.1"/>
    <property type="molecule type" value="Genomic_DNA"/>
</dbReference>
<reference evidence="3" key="1">
    <citation type="journal article" date="2007" name="FEMS Microbiol. Ecol.">
        <title>Prevalence and distribution of nucleotide sequences typical for pMEA-like accessory genetic elements in the genus Amycolatopsis.</title>
        <authorList>
            <person name="te Poele E.M."/>
            <person name="Habets M.N."/>
            <person name="Tan G.Y."/>
            <person name="Ward A.C."/>
            <person name="Goodfellow M."/>
            <person name="Bolhuis H."/>
            <person name="Dijkhuizen L."/>
        </authorList>
    </citation>
    <scope>NUCLEOTIDE SEQUENCE</scope>
    <source>
        <plasmid evidence="3">pMEA100</plasmid>
    </source>
</reference>
<feature type="transmembrane region" description="Helical" evidence="2">
    <location>
        <begin position="88"/>
        <end position="110"/>
    </location>
</feature>
<reference evidence="3" key="2">
    <citation type="journal article" date="2008" name="Plasmid">
        <title>Actinomycete integrative and conjugative pMEA-like elements of Amycolatopsis and Saccharopolyspora decoded.</title>
        <authorList>
            <person name="Te Poele E.M."/>
            <person name="Samborskyy M."/>
            <person name="Oliynyk M."/>
            <person name="Leadlay P.F."/>
            <person name="Bolhuis H."/>
            <person name="Dijkhuizen L."/>
        </authorList>
    </citation>
    <scope>NUCLEOTIDE SEQUENCE</scope>
    <source>
        <plasmid evidence="3">pMEA100</plasmid>
    </source>
</reference>
<gene>
    <name evidence="3" type="ORF">amp106</name>
</gene>
<keyword evidence="2" id="KW-0472">Membrane</keyword>
<dbReference type="AlphaFoldDB" id="B2XSC4"/>
<keyword evidence="2" id="KW-0812">Transmembrane</keyword>
<evidence type="ECO:0000256" key="1">
    <source>
        <dbReference type="SAM" id="MobiDB-lite"/>
    </source>
</evidence>
<proteinExistence type="predicted"/>
<keyword evidence="3" id="KW-0614">Plasmid</keyword>
<keyword evidence="2" id="KW-1133">Transmembrane helix</keyword>
<accession>B2XSC4</accession>
<geneLocation type="plasmid" evidence="3">
    <name>pMEA100</name>
</geneLocation>
<protein>
    <submittedName>
        <fullName evidence="3">Uncharacterized protein</fullName>
    </submittedName>
</protein>